<dbReference type="RefSeq" id="WP_012992414.1">
    <property type="nucleotide sequence ID" value="NC_013894.1"/>
</dbReference>
<dbReference type="InterPro" id="IPR050792">
    <property type="entry name" value="ADP-ribosylglycohydrolase"/>
</dbReference>
<dbReference type="OrthoDB" id="9798107at2"/>
<evidence type="ECO:0000256" key="3">
    <source>
        <dbReference type="PIRSR" id="PIRSR605502-1"/>
    </source>
</evidence>
<dbReference type="GO" id="GO:0046872">
    <property type="term" value="F:metal ion binding"/>
    <property type="evidence" value="ECO:0007669"/>
    <property type="project" value="UniProtKB-KW"/>
</dbReference>
<evidence type="ECO:0000313" key="4">
    <source>
        <dbReference type="EMBL" id="ADC90008.1"/>
    </source>
</evidence>
<keyword evidence="3" id="KW-0460">Magnesium</keyword>
<dbReference type="STRING" id="638303.Thal_1377"/>
<dbReference type="GO" id="GO:0016787">
    <property type="term" value="F:hydrolase activity"/>
    <property type="evidence" value="ECO:0007669"/>
    <property type="project" value="UniProtKB-KW"/>
</dbReference>
<evidence type="ECO:0000313" key="5">
    <source>
        <dbReference type="Proteomes" id="UP000002043"/>
    </source>
</evidence>
<sequence>MSTLLESKFVGTLLGGAIGDALGKDVEDLTEEEVRDLYGGRIENYVGPNPGETSDETTISLLLLESILSRKRIDPYDFFQRLYSWRLQEEKHRYPDPALLTAIDLLSAGVSLTEAGFYSCSVEGILRCTVVGLYHFNSPYVAAEGGRLVSLITHRSKEIYDTSAMLSAFVSYLVSQDSCSLSWEEALSLLHEIKSFARYPQHAKVIDRVVDLLSEGADLEDAIKTLGNSTHVLEAFPLSLFIFVRRIGEPLEALYDAVNCYGPFGGDTDAVGYLVGSYLGALHGDEIFPRHLVENLKDLSYYINSARALYQLTLNQLNI</sequence>
<keyword evidence="3" id="KW-0479">Metal-binding</keyword>
<feature type="binding site" evidence="3">
    <location>
        <position position="55"/>
    </location>
    <ligand>
        <name>Mg(2+)</name>
        <dbReference type="ChEBI" id="CHEBI:18420"/>
        <label>1</label>
    </ligand>
</feature>
<keyword evidence="2" id="KW-0378">Hydrolase</keyword>
<proteinExistence type="inferred from homology"/>
<dbReference type="Pfam" id="PF03747">
    <property type="entry name" value="ADP_ribosyl_GH"/>
    <property type="match status" value="1"/>
</dbReference>
<gene>
    <name evidence="4" type="ordered locus">Thal_1377</name>
</gene>
<evidence type="ECO:0000256" key="2">
    <source>
        <dbReference type="ARBA" id="ARBA00022801"/>
    </source>
</evidence>
<dbReference type="Proteomes" id="UP000002043">
    <property type="component" value="Chromosome"/>
</dbReference>
<evidence type="ECO:0000256" key="1">
    <source>
        <dbReference type="ARBA" id="ARBA00010702"/>
    </source>
</evidence>
<feature type="binding site" evidence="3">
    <location>
        <position position="267"/>
    </location>
    <ligand>
        <name>Mg(2+)</name>
        <dbReference type="ChEBI" id="CHEBI:18420"/>
        <label>1</label>
    </ligand>
</feature>
<dbReference type="SUPFAM" id="SSF101478">
    <property type="entry name" value="ADP-ribosylglycohydrolase"/>
    <property type="match status" value="1"/>
</dbReference>
<dbReference type="AlphaFoldDB" id="D3SMM8"/>
<reference evidence="5" key="1">
    <citation type="journal article" date="2010" name="Stand. Genomic Sci.">
        <title>Complete genome sequence of Thermocrinis albus type strain (HI 11/12T).</title>
        <authorList>
            <person name="Wirth R."/>
            <person name="Sikorski J."/>
            <person name="Brambilla E."/>
            <person name="Misra M."/>
            <person name="Lapidus A."/>
            <person name="Copeland A."/>
            <person name="Nolan M."/>
            <person name="Lucas S."/>
            <person name="Chen F."/>
            <person name="Tice H."/>
            <person name="Cheng J.F."/>
            <person name="Han C."/>
            <person name="Detter J.C."/>
            <person name="Tapia R."/>
            <person name="Bruce D."/>
            <person name="Goodwin L."/>
            <person name="Pitluck S."/>
            <person name="Pati A."/>
            <person name="Anderson I."/>
            <person name="Ivanova N."/>
            <person name="Mavromatis K."/>
            <person name="Mikhailova N."/>
            <person name="Chen A."/>
            <person name="Palaniappan K."/>
            <person name="Bilek Y."/>
            <person name="Hader T."/>
            <person name="Land M."/>
            <person name="Hauser L."/>
            <person name="Chang Y.J."/>
            <person name="Jeffries C.D."/>
            <person name="Tindall B.J."/>
            <person name="Rohde M."/>
            <person name="Goker M."/>
            <person name="Bristow J."/>
            <person name="Eisen J.A."/>
            <person name="Markowitz V."/>
            <person name="Hugenholtz P."/>
            <person name="Kyrpides N.C."/>
            <person name="Klenk H.P."/>
        </authorList>
    </citation>
    <scope>NUCLEOTIDE SEQUENCE [LARGE SCALE GENOMIC DNA]</scope>
    <source>
        <strain evidence="5">DSM 14484 / JCM 11386 / HI 11/12</strain>
    </source>
</reference>
<dbReference type="Gene3D" id="1.10.4080.10">
    <property type="entry name" value="ADP-ribosylation/Crystallin J1"/>
    <property type="match status" value="1"/>
</dbReference>
<accession>D3SMM8</accession>
<protein>
    <submittedName>
        <fullName evidence="4">ADP-ribosylation/Crystallin J1</fullName>
    </submittedName>
</protein>
<dbReference type="PANTHER" id="PTHR16222:SF24">
    <property type="entry name" value="ADP-RIBOSYLHYDROLASE ARH3"/>
    <property type="match status" value="1"/>
</dbReference>
<keyword evidence="5" id="KW-1185">Reference proteome</keyword>
<organism evidence="4 5">
    <name type="scientific">Thermocrinis albus (strain DSM 14484 / JCM 11386 / HI 11/12)</name>
    <dbReference type="NCBI Taxonomy" id="638303"/>
    <lineage>
        <taxon>Bacteria</taxon>
        <taxon>Pseudomonadati</taxon>
        <taxon>Aquificota</taxon>
        <taxon>Aquificia</taxon>
        <taxon>Aquificales</taxon>
        <taxon>Aquificaceae</taxon>
        <taxon>Thermocrinis</taxon>
    </lineage>
</organism>
<feature type="binding site" evidence="3">
    <location>
        <position position="269"/>
    </location>
    <ligand>
        <name>Mg(2+)</name>
        <dbReference type="ChEBI" id="CHEBI:18420"/>
        <label>1</label>
    </ligand>
</feature>
<comment type="similarity">
    <text evidence="1">Belongs to the ADP-ribosylglycohydrolase family.</text>
</comment>
<comment type="cofactor">
    <cofactor evidence="3">
        <name>Mg(2+)</name>
        <dbReference type="ChEBI" id="CHEBI:18420"/>
    </cofactor>
    <text evidence="3">Binds 2 magnesium ions per subunit.</text>
</comment>
<dbReference type="PANTHER" id="PTHR16222">
    <property type="entry name" value="ADP-RIBOSYLGLYCOHYDROLASE"/>
    <property type="match status" value="1"/>
</dbReference>
<dbReference type="InterPro" id="IPR036705">
    <property type="entry name" value="Ribosyl_crysJ1_sf"/>
</dbReference>
<dbReference type="eggNOG" id="COG1397">
    <property type="taxonomic scope" value="Bacteria"/>
</dbReference>
<dbReference type="KEGG" id="tal:Thal_1377"/>
<dbReference type="InterPro" id="IPR005502">
    <property type="entry name" value="Ribosyl_crysJ1"/>
</dbReference>
<dbReference type="EMBL" id="CP001931">
    <property type="protein sequence ID" value="ADC90008.1"/>
    <property type="molecule type" value="Genomic_DNA"/>
</dbReference>
<dbReference type="HOGENOM" id="CLU_024566_7_0_0"/>
<name>D3SMM8_THEAH</name>
<feature type="binding site" evidence="3">
    <location>
        <position position="54"/>
    </location>
    <ligand>
        <name>Mg(2+)</name>
        <dbReference type="ChEBI" id="CHEBI:18420"/>
        <label>1</label>
    </ligand>
</feature>